<dbReference type="InterPro" id="IPR008717">
    <property type="entry name" value="Noggin"/>
</dbReference>
<dbReference type="Pfam" id="PF05806">
    <property type="entry name" value="Noggin"/>
    <property type="match status" value="1"/>
</dbReference>
<evidence type="ECO:0000256" key="5">
    <source>
        <dbReference type="ARBA" id="ARBA00022729"/>
    </source>
</evidence>
<keyword evidence="4" id="KW-0964">Secreted</keyword>
<dbReference type="InterPro" id="IPR029034">
    <property type="entry name" value="Cystine-knot_cytokine"/>
</dbReference>
<gene>
    <name evidence="7" type="ORF">BRAFLDRAFT_77478</name>
</gene>
<dbReference type="Gene3D" id="3.40.50.720">
    <property type="entry name" value="NAD(P)-binding Rossmann-like Domain"/>
    <property type="match status" value="1"/>
</dbReference>
<dbReference type="GO" id="GO:0051216">
    <property type="term" value="P:cartilage development"/>
    <property type="evidence" value="ECO:0007669"/>
    <property type="project" value="UniProtKB-KW"/>
</dbReference>
<keyword evidence="5" id="KW-0732">Signal</keyword>
<evidence type="ECO:0000256" key="6">
    <source>
        <dbReference type="ARBA" id="ARBA00023188"/>
    </source>
</evidence>
<dbReference type="SUPFAM" id="SSF51735">
    <property type="entry name" value="NAD(P)-binding Rossmann-fold domains"/>
    <property type="match status" value="1"/>
</dbReference>
<protein>
    <submittedName>
        <fullName evidence="7">Uncharacterized protein</fullName>
    </submittedName>
</protein>
<evidence type="ECO:0000256" key="2">
    <source>
        <dbReference type="ARBA" id="ARBA00007480"/>
    </source>
</evidence>
<organism>
    <name type="scientific">Branchiostoma floridae</name>
    <name type="common">Florida lancelet</name>
    <name type="synonym">Amphioxus</name>
    <dbReference type="NCBI Taxonomy" id="7739"/>
    <lineage>
        <taxon>Eukaryota</taxon>
        <taxon>Metazoa</taxon>
        <taxon>Chordata</taxon>
        <taxon>Cephalochordata</taxon>
        <taxon>Leptocardii</taxon>
        <taxon>Amphioxiformes</taxon>
        <taxon>Branchiostomatidae</taxon>
        <taxon>Branchiostoma</taxon>
    </lineage>
</organism>
<dbReference type="InParanoid" id="C3ZXK3"/>
<keyword evidence="3" id="KW-0217">Developmental protein</keyword>
<proteinExistence type="inferred from homology"/>
<dbReference type="Pfam" id="PF00106">
    <property type="entry name" value="adh_short"/>
    <property type="match status" value="1"/>
</dbReference>
<dbReference type="InterPro" id="IPR036291">
    <property type="entry name" value="NAD(P)-bd_dom_sf"/>
</dbReference>
<dbReference type="AlphaFoldDB" id="C3ZXK3"/>
<sequence>MLDGLLLVILIIIAYKIYKWVKGRPRIPNISDKSVLITGCDSGFGREDAIRLDGLGFRVFAACLTEKGEEEIRQSCSERVVTLRMNVADHESVKQGFQTVKGHLGDKGLPFYTRESGYGFSSKVLCGQGFEFVVVLDRGDICYVGLVLLVVVLNCQAAGGASTRRQCRPISQAELISRLGTAFNRRYMATSLPQAQRMSSVPSRYDMPDTYDAPTRMDTLPGSPNRNRTMLSSVVTGRRRRPSVGTIGKVRRHTENEPFADTHPLPWACKERSVWHDLGPNHFPRYLRSVECEEHSCWYGHYTCKPRSFVVKILEQKRVTGDCAFEDQWHMKEHLLTFCCECARP</sequence>
<evidence type="ECO:0000256" key="4">
    <source>
        <dbReference type="ARBA" id="ARBA00022525"/>
    </source>
</evidence>
<name>C3ZXK3_BRAFL</name>
<dbReference type="Gene3D" id="2.10.90.10">
    <property type="entry name" value="Cystine-knot cytokines"/>
    <property type="match status" value="1"/>
</dbReference>
<dbReference type="PANTHER" id="PTHR39940">
    <property type="entry name" value="PROTHORACICOTROPIC HORMONE, ISOFORM F"/>
    <property type="match status" value="1"/>
</dbReference>
<dbReference type="EMBL" id="GG666713">
    <property type="protein sequence ID" value="EEN42727.1"/>
    <property type="molecule type" value="Genomic_DNA"/>
</dbReference>
<comment type="subcellular location">
    <subcellularLocation>
        <location evidence="1">Secreted</location>
    </subcellularLocation>
</comment>
<dbReference type="GO" id="GO:0005576">
    <property type="term" value="C:extracellular region"/>
    <property type="evidence" value="ECO:0007669"/>
    <property type="project" value="UniProtKB-SubCell"/>
</dbReference>
<keyword evidence="6" id="KW-0891">Chondrogenesis</keyword>
<dbReference type="PANTHER" id="PTHR39940:SF1">
    <property type="entry name" value="PROTHORACICOTROPIC HORMONE, ISOFORM F"/>
    <property type="match status" value="1"/>
</dbReference>
<dbReference type="InterPro" id="IPR052876">
    <property type="entry name" value="Insect_Hormone_Regulators"/>
</dbReference>
<accession>C3ZXK3</accession>
<dbReference type="eggNOG" id="KOG1610">
    <property type="taxonomic scope" value="Eukaryota"/>
</dbReference>
<comment type="similarity">
    <text evidence="2">Belongs to the noggin family.</text>
</comment>
<evidence type="ECO:0000256" key="3">
    <source>
        <dbReference type="ARBA" id="ARBA00022473"/>
    </source>
</evidence>
<dbReference type="SUPFAM" id="SSF57501">
    <property type="entry name" value="Cystine-knot cytokines"/>
    <property type="match status" value="1"/>
</dbReference>
<dbReference type="InterPro" id="IPR002347">
    <property type="entry name" value="SDR_fam"/>
</dbReference>
<evidence type="ECO:0000313" key="7">
    <source>
        <dbReference type="EMBL" id="EEN42727.1"/>
    </source>
</evidence>
<evidence type="ECO:0000256" key="1">
    <source>
        <dbReference type="ARBA" id="ARBA00004613"/>
    </source>
</evidence>
<reference evidence="7" key="1">
    <citation type="journal article" date="2008" name="Nature">
        <title>The amphioxus genome and the evolution of the chordate karyotype.</title>
        <authorList>
            <consortium name="US DOE Joint Genome Institute (JGI-PGF)"/>
            <person name="Putnam N.H."/>
            <person name="Butts T."/>
            <person name="Ferrier D.E.K."/>
            <person name="Furlong R.F."/>
            <person name="Hellsten U."/>
            <person name="Kawashima T."/>
            <person name="Robinson-Rechavi M."/>
            <person name="Shoguchi E."/>
            <person name="Terry A."/>
            <person name="Yu J.-K."/>
            <person name="Benito-Gutierrez E.L."/>
            <person name="Dubchak I."/>
            <person name="Garcia-Fernandez J."/>
            <person name="Gibson-Brown J.J."/>
            <person name="Grigoriev I.V."/>
            <person name="Horton A.C."/>
            <person name="de Jong P.J."/>
            <person name="Jurka J."/>
            <person name="Kapitonov V.V."/>
            <person name="Kohara Y."/>
            <person name="Kuroki Y."/>
            <person name="Lindquist E."/>
            <person name="Lucas S."/>
            <person name="Osoegawa K."/>
            <person name="Pennacchio L.A."/>
            <person name="Salamov A.A."/>
            <person name="Satou Y."/>
            <person name="Sauka-Spengler T."/>
            <person name="Schmutz J."/>
            <person name="Shin-I T."/>
            <person name="Toyoda A."/>
            <person name="Bronner-Fraser M."/>
            <person name="Fujiyama A."/>
            <person name="Holland L.Z."/>
            <person name="Holland P.W.H."/>
            <person name="Satoh N."/>
            <person name="Rokhsar D.S."/>
        </authorList>
    </citation>
    <scope>NUCLEOTIDE SEQUENCE [LARGE SCALE GENOMIC DNA]</scope>
    <source>
        <strain evidence="7">S238N-H82</strain>
        <tissue evidence="7">Testes</tissue>
    </source>
</reference>